<dbReference type="GO" id="GO:0003700">
    <property type="term" value="F:DNA-binding transcription factor activity"/>
    <property type="evidence" value="ECO:0007669"/>
    <property type="project" value="InterPro"/>
</dbReference>
<dbReference type="PROSITE" id="PS50987">
    <property type="entry name" value="HTH_ARSR_2"/>
    <property type="match status" value="1"/>
</dbReference>
<evidence type="ECO:0000313" key="5">
    <source>
        <dbReference type="EMBL" id="VWL84997.1"/>
    </source>
</evidence>
<dbReference type="InterPro" id="IPR036388">
    <property type="entry name" value="WH-like_DNA-bd_sf"/>
</dbReference>
<dbReference type="NCBIfam" id="NF033788">
    <property type="entry name" value="HTH_metalloreg"/>
    <property type="match status" value="1"/>
</dbReference>
<evidence type="ECO:0000313" key="6">
    <source>
        <dbReference type="Proteomes" id="UP000419017"/>
    </source>
</evidence>
<protein>
    <submittedName>
        <fullName evidence="5">Transcriptional repressor SdpR</fullName>
    </submittedName>
</protein>
<evidence type="ECO:0000259" key="4">
    <source>
        <dbReference type="PROSITE" id="PS50987"/>
    </source>
</evidence>
<dbReference type="CDD" id="cd00090">
    <property type="entry name" value="HTH_ARSR"/>
    <property type="match status" value="1"/>
</dbReference>
<dbReference type="SUPFAM" id="SSF46785">
    <property type="entry name" value="Winged helix' DNA-binding domain"/>
    <property type="match status" value="1"/>
</dbReference>
<dbReference type="Proteomes" id="UP000419017">
    <property type="component" value="Unassembled WGS sequence"/>
</dbReference>
<dbReference type="Pfam" id="PF01022">
    <property type="entry name" value="HTH_5"/>
    <property type="match status" value="1"/>
</dbReference>
<dbReference type="InterPro" id="IPR047796">
    <property type="entry name" value="SdpR-like_repress"/>
</dbReference>
<dbReference type="AlphaFoldDB" id="A0A6I8MC37"/>
<dbReference type="PANTHER" id="PTHR33154">
    <property type="entry name" value="TRANSCRIPTIONAL REGULATOR, ARSR FAMILY"/>
    <property type="match status" value="1"/>
</dbReference>
<dbReference type="Gene3D" id="1.10.10.10">
    <property type="entry name" value="Winged helix-like DNA-binding domain superfamily/Winged helix DNA-binding domain"/>
    <property type="match status" value="1"/>
</dbReference>
<organism evidence="5 6">
    <name type="scientific">Oceanivirga miroungae</name>
    <dbReference type="NCBI Taxonomy" id="1130046"/>
    <lineage>
        <taxon>Bacteria</taxon>
        <taxon>Fusobacteriati</taxon>
        <taxon>Fusobacteriota</taxon>
        <taxon>Fusobacteriia</taxon>
        <taxon>Fusobacteriales</taxon>
        <taxon>Leptotrichiaceae</taxon>
        <taxon>Oceanivirga</taxon>
    </lineage>
</organism>
<dbReference type="PANTHER" id="PTHR33154:SF33">
    <property type="entry name" value="TRANSCRIPTIONAL REPRESSOR SDPR"/>
    <property type="match status" value="1"/>
</dbReference>
<dbReference type="NCBIfam" id="NF033789">
    <property type="entry name" value="repress_SdpR"/>
    <property type="match status" value="1"/>
</dbReference>
<keyword evidence="1" id="KW-0805">Transcription regulation</keyword>
<keyword evidence="6" id="KW-1185">Reference proteome</keyword>
<evidence type="ECO:0000256" key="1">
    <source>
        <dbReference type="ARBA" id="ARBA00023015"/>
    </source>
</evidence>
<reference evidence="5 6" key="1">
    <citation type="submission" date="2019-10" db="EMBL/GenBank/DDBJ databases">
        <authorList>
            <person name="Blom J."/>
        </authorList>
    </citation>
    <scope>NUCLEOTIDE SEQUENCE [LARGE SCALE GENOMIC DNA]</scope>
    <source>
        <strain evidence="5 6">ES3154-GLU</strain>
    </source>
</reference>
<dbReference type="RefSeq" id="WP_156683033.1">
    <property type="nucleotide sequence ID" value="NZ_CABWIB010000001.1"/>
</dbReference>
<sequence>MFKEYFKALSDPVRRNILMYLKSGKMNAGEIAEKFNITAPTVSYHLSILKNADLISETKYKNFIYYEINLSVIEELMLWFQNLKGDEKDD</sequence>
<dbReference type="InterPro" id="IPR001845">
    <property type="entry name" value="HTH_ArsR_DNA-bd_dom"/>
</dbReference>
<evidence type="ECO:0000256" key="3">
    <source>
        <dbReference type="ARBA" id="ARBA00023163"/>
    </source>
</evidence>
<dbReference type="InterPro" id="IPR036390">
    <property type="entry name" value="WH_DNA-bd_sf"/>
</dbReference>
<dbReference type="EMBL" id="CABWIB010000001">
    <property type="protein sequence ID" value="VWL84997.1"/>
    <property type="molecule type" value="Genomic_DNA"/>
</dbReference>
<dbReference type="SMART" id="SM00418">
    <property type="entry name" value="HTH_ARSR"/>
    <property type="match status" value="1"/>
</dbReference>
<gene>
    <name evidence="5" type="ORF">OMES3154_00269</name>
</gene>
<accession>A0A6I8MC37</accession>
<feature type="domain" description="HTH arsR-type" evidence="4">
    <location>
        <begin position="1"/>
        <end position="88"/>
    </location>
</feature>
<dbReference type="InterPro" id="IPR051081">
    <property type="entry name" value="HTH_MetalResp_TranReg"/>
</dbReference>
<keyword evidence="2" id="KW-0238">DNA-binding</keyword>
<dbReference type="InterPro" id="IPR011991">
    <property type="entry name" value="ArsR-like_HTH"/>
</dbReference>
<evidence type="ECO:0000256" key="2">
    <source>
        <dbReference type="ARBA" id="ARBA00023125"/>
    </source>
</evidence>
<dbReference type="PRINTS" id="PR00778">
    <property type="entry name" value="HTHARSR"/>
</dbReference>
<proteinExistence type="predicted"/>
<name>A0A6I8MC37_9FUSO</name>
<dbReference type="GO" id="GO:0003677">
    <property type="term" value="F:DNA binding"/>
    <property type="evidence" value="ECO:0007669"/>
    <property type="project" value="UniProtKB-KW"/>
</dbReference>
<keyword evidence="3" id="KW-0804">Transcription</keyword>